<name>A0A0P1G5S1_THAGE</name>
<gene>
    <name evidence="2" type="ORF">TG4357_03720</name>
</gene>
<keyword evidence="1" id="KW-1133">Transmembrane helix</keyword>
<sequence>MSLDPRPQAIPPSHDPDVDLFDAVLKLAIFCLITLTVVHSAHLLWIAHVLRNVGAG</sequence>
<dbReference type="EMBL" id="CYSA01000028">
    <property type="protein sequence ID" value="CUH68654.1"/>
    <property type="molecule type" value="Genomic_DNA"/>
</dbReference>
<evidence type="ECO:0000256" key="1">
    <source>
        <dbReference type="SAM" id="Phobius"/>
    </source>
</evidence>
<dbReference type="STRING" id="53501.SAMN04488043_106181"/>
<accession>A0A0P1G5S1</accession>
<proteinExistence type="predicted"/>
<reference evidence="2 3" key="1">
    <citation type="submission" date="2015-09" db="EMBL/GenBank/DDBJ databases">
        <authorList>
            <consortium name="Swine Surveillance"/>
        </authorList>
    </citation>
    <scope>NUCLEOTIDE SEQUENCE [LARGE SCALE GENOMIC DNA]</scope>
    <source>
        <strain evidence="2 3">CECT 4357</strain>
    </source>
</reference>
<evidence type="ECO:0000313" key="2">
    <source>
        <dbReference type="EMBL" id="CUH68654.1"/>
    </source>
</evidence>
<dbReference type="AlphaFoldDB" id="A0A0P1G5S1"/>
<keyword evidence="1" id="KW-0812">Transmembrane</keyword>
<keyword evidence="3" id="KW-1185">Reference proteome</keyword>
<feature type="transmembrane region" description="Helical" evidence="1">
    <location>
        <begin position="27"/>
        <end position="50"/>
    </location>
</feature>
<dbReference type="Proteomes" id="UP000051587">
    <property type="component" value="Unassembled WGS sequence"/>
</dbReference>
<protein>
    <submittedName>
        <fullName evidence="2">Uncharacterized protein</fullName>
    </submittedName>
</protein>
<organism evidence="2 3">
    <name type="scientific">Thalassovita gelatinovora</name>
    <name type="common">Thalassobius gelatinovorus</name>
    <dbReference type="NCBI Taxonomy" id="53501"/>
    <lineage>
        <taxon>Bacteria</taxon>
        <taxon>Pseudomonadati</taxon>
        <taxon>Pseudomonadota</taxon>
        <taxon>Alphaproteobacteria</taxon>
        <taxon>Rhodobacterales</taxon>
        <taxon>Roseobacteraceae</taxon>
        <taxon>Thalassovita</taxon>
    </lineage>
</organism>
<keyword evidence="1" id="KW-0472">Membrane</keyword>
<evidence type="ECO:0000313" key="3">
    <source>
        <dbReference type="Proteomes" id="UP000051587"/>
    </source>
</evidence>
<dbReference type="RefSeq" id="WP_158509100.1">
    <property type="nucleotide sequence ID" value="NZ_CP051181.1"/>
</dbReference>